<dbReference type="CDD" id="cd18620">
    <property type="entry name" value="GH43_XylA-like"/>
    <property type="match status" value="1"/>
</dbReference>
<evidence type="ECO:0000256" key="5">
    <source>
        <dbReference type="ARBA" id="ARBA00023295"/>
    </source>
</evidence>
<dbReference type="SUPFAM" id="SSF75005">
    <property type="entry name" value="Arabinanase/levansucrase/invertase"/>
    <property type="match status" value="1"/>
</dbReference>
<proteinExistence type="inferred from homology"/>
<dbReference type="InterPro" id="IPR052176">
    <property type="entry name" value="Glycosyl_Hydrlase_43_Enz"/>
</dbReference>
<gene>
    <name evidence="8" type="ORF">H9729_00220</name>
</gene>
<dbReference type="EMBL" id="DXCQ01000002">
    <property type="protein sequence ID" value="HIY96094.1"/>
    <property type="molecule type" value="Genomic_DNA"/>
</dbReference>
<keyword evidence="2" id="KW-0858">Xylan degradation</keyword>
<organism evidence="8 9">
    <name type="scientific">Candidatus Borkfalkia excrementigallinarum</name>
    <dbReference type="NCBI Taxonomy" id="2838506"/>
    <lineage>
        <taxon>Bacteria</taxon>
        <taxon>Bacillati</taxon>
        <taxon>Bacillota</taxon>
        <taxon>Clostridia</taxon>
        <taxon>Christensenellales</taxon>
        <taxon>Christensenellaceae</taxon>
        <taxon>Candidatus Borkfalkia</taxon>
    </lineage>
</organism>
<dbReference type="InterPro" id="IPR023296">
    <property type="entry name" value="Glyco_hydro_beta-prop_sf"/>
</dbReference>
<dbReference type="Proteomes" id="UP000886750">
    <property type="component" value="Unassembled WGS sequence"/>
</dbReference>
<comment type="caution">
    <text evidence="8">The sequence shown here is derived from an EMBL/GenBank/DDBJ whole genome shotgun (WGS) entry which is preliminary data.</text>
</comment>
<evidence type="ECO:0000313" key="9">
    <source>
        <dbReference type="Proteomes" id="UP000886750"/>
    </source>
</evidence>
<sequence length="414" mass="46673">MKLKNPLLPLENFIPDGEAHTMRDGRTYLYGSMDVYPEFWCCERYKVFSTKGMEDLQDHGVSMDAAWIPDPAVHYLYAPDAIEKGGKTYLYICCDDQSEWVAVADTPAGPFSEPSKMEGAQGIDPAVFVDDDGTAYYYWGQFQLNGCRLKENMREIEEGSVVRGLITEKEHFFHEGSSMRKRNGIYYLVFADVSRGKPSPYGGTPTCLGYATSTNPLGPFIYRGVIIDNAACDPASWNNHGSIEEIDEQWYVFYHRSTCGESRMRRACCERIYFDEQGLIQEVPMTSSGANAYLDAKGLLFDAPLACALSGTCYIDALKRGREERIVRIEEGDTAVFRYIRMAGERQCKIKTEGKGICILTACDANGEERELGRTYVEKGGETAFPIESVEGIYELKLEFRTPEDLEFISFTLQ</sequence>
<dbReference type="Pfam" id="PF04616">
    <property type="entry name" value="Glyco_hydro_43"/>
    <property type="match status" value="1"/>
</dbReference>
<dbReference type="PANTHER" id="PTHR43772">
    <property type="entry name" value="ENDO-1,4-BETA-XYLANASE"/>
    <property type="match status" value="1"/>
</dbReference>
<protein>
    <submittedName>
        <fullName evidence="8">Family 43 glycosylhydrolase</fullName>
    </submittedName>
</protein>
<dbReference type="GO" id="GO:0045493">
    <property type="term" value="P:xylan catabolic process"/>
    <property type="evidence" value="ECO:0007669"/>
    <property type="project" value="UniProtKB-KW"/>
</dbReference>
<comment type="similarity">
    <text evidence="1 7">Belongs to the glycosyl hydrolase 43 family.</text>
</comment>
<name>A0A9D1ZUM6_9FIRM</name>
<evidence type="ECO:0000256" key="2">
    <source>
        <dbReference type="ARBA" id="ARBA00022651"/>
    </source>
</evidence>
<keyword evidence="5 7" id="KW-0326">Glycosidase</keyword>
<evidence type="ECO:0000256" key="6">
    <source>
        <dbReference type="PIRSR" id="PIRSR606710-2"/>
    </source>
</evidence>
<dbReference type="Gene3D" id="2.115.10.20">
    <property type="entry name" value="Glycosyl hydrolase domain, family 43"/>
    <property type="match status" value="1"/>
</dbReference>
<accession>A0A9D1ZUM6</accession>
<reference evidence="8" key="2">
    <citation type="submission" date="2021-04" db="EMBL/GenBank/DDBJ databases">
        <authorList>
            <person name="Gilroy R."/>
        </authorList>
    </citation>
    <scope>NUCLEOTIDE SEQUENCE</scope>
    <source>
        <strain evidence="8">1345</strain>
    </source>
</reference>
<evidence type="ECO:0000256" key="1">
    <source>
        <dbReference type="ARBA" id="ARBA00009865"/>
    </source>
</evidence>
<evidence type="ECO:0000256" key="4">
    <source>
        <dbReference type="ARBA" id="ARBA00023277"/>
    </source>
</evidence>
<feature type="site" description="Important for catalytic activity, responsible for pKa modulation of the active site Glu and correct orientation of both the proton donor and substrate" evidence="6">
    <location>
        <position position="124"/>
    </location>
</feature>
<dbReference type="GO" id="GO:0004553">
    <property type="term" value="F:hydrolase activity, hydrolyzing O-glycosyl compounds"/>
    <property type="evidence" value="ECO:0007669"/>
    <property type="project" value="InterPro"/>
</dbReference>
<dbReference type="PANTHER" id="PTHR43772:SF2">
    <property type="entry name" value="PUTATIVE (AFU_ORTHOLOGUE AFUA_2G04480)-RELATED"/>
    <property type="match status" value="1"/>
</dbReference>
<keyword evidence="4" id="KW-0119">Carbohydrate metabolism</keyword>
<evidence type="ECO:0000256" key="3">
    <source>
        <dbReference type="ARBA" id="ARBA00022801"/>
    </source>
</evidence>
<dbReference type="AlphaFoldDB" id="A0A9D1ZUM6"/>
<evidence type="ECO:0000313" key="8">
    <source>
        <dbReference type="EMBL" id="HIY96094.1"/>
    </source>
</evidence>
<keyword evidence="2" id="KW-0624">Polysaccharide degradation</keyword>
<keyword evidence="3 7" id="KW-0378">Hydrolase</keyword>
<evidence type="ECO:0000256" key="7">
    <source>
        <dbReference type="RuleBase" id="RU361187"/>
    </source>
</evidence>
<dbReference type="InterPro" id="IPR006710">
    <property type="entry name" value="Glyco_hydro_43"/>
</dbReference>
<reference evidence="8" key="1">
    <citation type="journal article" date="2021" name="PeerJ">
        <title>Extensive microbial diversity within the chicken gut microbiome revealed by metagenomics and culture.</title>
        <authorList>
            <person name="Gilroy R."/>
            <person name="Ravi A."/>
            <person name="Getino M."/>
            <person name="Pursley I."/>
            <person name="Horton D.L."/>
            <person name="Alikhan N.F."/>
            <person name="Baker D."/>
            <person name="Gharbi K."/>
            <person name="Hall N."/>
            <person name="Watson M."/>
            <person name="Adriaenssens E.M."/>
            <person name="Foster-Nyarko E."/>
            <person name="Jarju S."/>
            <person name="Secka A."/>
            <person name="Antonio M."/>
            <person name="Oren A."/>
            <person name="Chaudhuri R.R."/>
            <person name="La Ragione R."/>
            <person name="Hildebrand F."/>
            <person name="Pallen M.J."/>
        </authorList>
    </citation>
    <scope>NUCLEOTIDE SEQUENCE</scope>
    <source>
        <strain evidence="8">1345</strain>
    </source>
</reference>